<dbReference type="PANTHER" id="PTHR35255:SF1">
    <property type="entry name" value="TRANSMEMBRANE PROTEIN 71"/>
    <property type="match status" value="1"/>
</dbReference>
<dbReference type="Proteomes" id="UP000438429">
    <property type="component" value="Unassembled WGS sequence"/>
</dbReference>
<keyword evidence="2" id="KW-0812">Transmembrane</keyword>
<dbReference type="PANTHER" id="PTHR35255">
    <property type="entry name" value="TRANSMEMBRANE PROTEIN 71"/>
    <property type="match status" value="1"/>
</dbReference>
<dbReference type="Pfam" id="PF15121">
    <property type="entry name" value="TMEM71"/>
    <property type="match status" value="1"/>
</dbReference>
<organism evidence="3 4">
    <name type="scientific">Scophthalmus maximus</name>
    <name type="common">Turbot</name>
    <name type="synonym">Psetta maxima</name>
    <dbReference type="NCBI Taxonomy" id="52904"/>
    <lineage>
        <taxon>Eukaryota</taxon>
        <taxon>Metazoa</taxon>
        <taxon>Chordata</taxon>
        <taxon>Craniata</taxon>
        <taxon>Vertebrata</taxon>
        <taxon>Euteleostomi</taxon>
        <taxon>Actinopterygii</taxon>
        <taxon>Neopterygii</taxon>
        <taxon>Teleostei</taxon>
        <taxon>Neoteleostei</taxon>
        <taxon>Acanthomorphata</taxon>
        <taxon>Carangaria</taxon>
        <taxon>Pleuronectiformes</taxon>
        <taxon>Pleuronectoidei</taxon>
        <taxon>Scophthalmidae</taxon>
        <taxon>Scophthalmus</taxon>
    </lineage>
</organism>
<sequence length="445" mass="49479">MVWSIFVSCDAFSSNISSSITCCGRKAFWEDGTSPTRPPSEGKNENLDRSLLSPDSSYVCYSSPDGGDPSCCRRSPRLLTNGYYDVTEDSFSWDDDGNVSLTPCKTNVSYKENLVRVFRRRRRPRSSLARLLSNVTESCQSWLDENVFRGVFGTGQNLDLDRDLDLDLDREYERGLGQQGPAPPLDESWSGLCSSTELDDVRSFTYDPTEAPPPPDKVSPPPTLLVQEEICSEICQSKERFAQSVGGLSEVPPPSAFYANACCCQASPEPTGLTMKAFLLLILTVFIATALYSGCVWWSSTVASSVFLTITTFMWKHLTGGFVSFSPDEVGADGRVEAVEDGVELGWFGSFQREQTFSDRKKQFRSKEKTEPATRGSEASRQLKQELRRVEITSVVEECRYIEAANSGLTREKKDFCSLTGSTRSVKIQFRPLDLTDDVTLTTSH</sequence>
<comment type="caution">
    <text evidence="3">The sequence shown here is derived from an EMBL/GenBank/DDBJ whole genome shotgun (WGS) entry which is preliminary data.</text>
</comment>
<keyword evidence="2" id="KW-0472">Membrane</keyword>
<dbReference type="AlphaFoldDB" id="A0A6A4TFW5"/>
<keyword evidence="2" id="KW-1133">Transmembrane helix</keyword>
<feature type="transmembrane region" description="Helical" evidence="2">
    <location>
        <begin position="277"/>
        <end position="299"/>
    </location>
</feature>
<feature type="compositionally biased region" description="Basic and acidic residues" evidence="1">
    <location>
        <begin position="360"/>
        <end position="372"/>
    </location>
</feature>
<evidence type="ECO:0008006" key="5">
    <source>
        <dbReference type="Google" id="ProtNLM"/>
    </source>
</evidence>
<name>A0A6A4TFW5_SCOMX</name>
<evidence type="ECO:0000256" key="2">
    <source>
        <dbReference type="SAM" id="Phobius"/>
    </source>
</evidence>
<evidence type="ECO:0000256" key="1">
    <source>
        <dbReference type="SAM" id="MobiDB-lite"/>
    </source>
</evidence>
<gene>
    <name evidence="3" type="ORF">F2P81_000089</name>
</gene>
<feature type="region of interest" description="Disordered" evidence="1">
    <location>
        <begin position="360"/>
        <end position="382"/>
    </location>
</feature>
<proteinExistence type="predicted"/>
<evidence type="ECO:0000313" key="3">
    <source>
        <dbReference type="EMBL" id="KAF0046456.1"/>
    </source>
</evidence>
<protein>
    <recommendedName>
        <fullName evidence="5">Transmembrane protein 71</fullName>
    </recommendedName>
</protein>
<accession>A0A6A4TFW5</accession>
<reference evidence="3 4" key="1">
    <citation type="submission" date="2019-06" db="EMBL/GenBank/DDBJ databases">
        <title>Draft genomes of female and male turbot (Scophthalmus maximus).</title>
        <authorList>
            <person name="Xu H."/>
            <person name="Xu X.-W."/>
            <person name="Shao C."/>
            <person name="Chen S."/>
        </authorList>
    </citation>
    <scope>NUCLEOTIDE SEQUENCE [LARGE SCALE GENOMIC DNA]</scope>
    <source>
        <strain evidence="3">Ysfricsl-2016a</strain>
        <tissue evidence="3">Blood</tissue>
    </source>
</reference>
<evidence type="ECO:0000313" key="4">
    <source>
        <dbReference type="Proteomes" id="UP000438429"/>
    </source>
</evidence>
<dbReference type="InterPro" id="IPR027975">
    <property type="entry name" value="TMEM71"/>
</dbReference>
<dbReference type="EMBL" id="VEVO01000001">
    <property type="protein sequence ID" value="KAF0046456.1"/>
    <property type="molecule type" value="Genomic_DNA"/>
</dbReference>